<dbReference type="GO" id="GO:0046872">
    <property type="term" value="F:metal ion binding"/>
    <property type="evidence" value="ECO:0007669"/>
    <property type="project" value="UniProtKB-KW"/>
</dbReference>
<dbReference type="Gene3D" id="3.40.50.11540">
    <property type="entry name" value="NADH-ubiquinone oxidoreductase 51kDa subunit"/>
    <property type="match status" value="1"/>
</dbReference>
<dbReference type="Gene3D" id="3.50.50.60">
    <property type="entry name" value="FAD/NAD(P)-binding domain"/>
    <property type="match status" value="2"/>
</dbReference>
<dbReference type="Pfam" id="PF14691">
    <property type="entry name" value="Fer4_20"/>
    <property type="match status" value="1"/>
</dbReference>
<gene>
    <name evidence="7" type="primary">nuoF</name>
    <name evidence="7" type="ORF">KCX82_15720</name>
</gene>
<feature type="domain" description="NADH-ubiquinone oxidoreductase 51kDa subunit iron-sulphur binding" evidence="6">
    <location>
        <begin position="461"/>
        <end position="506"/>
    </location>
</feature>
<dbReference type="InterPro" id="IPR019554">
    <property type="entry name" value="Soluble_ligand-bd"/>
</dbReference>
<keyword evidence="8" id="KW-1185">Reference proteome</keyword>
<evidence type="ECO:0000256" key="4">
    <source>
        <dbReference type="ARBA" id="ARBA00023004"/>
    </source>
</evidence>
<dbReference type="Pfam" id="PF10531">
    <property type="entry name" value="SLBB"/>
    <property type="match status" value="1"/>
</dbReference>
<evidence type="ECO:0000313" key="7">
    <source>
        <dbReference type="EMBL" id="MBR0599335.1"/>
    </source>
</evidence>
<dbReference type="SUPFAM" id="SSF46548">
    <property type="entry name" value="alpha-helical ferredoxin"/>
    <property type="match status" value="1"/>
</dbReference>
<dbReference type="Gene3D" id="3.10.20.600">
    <property type="match status" value="1"/>
</dbReference>
<dbReference type="Pfam" id="PF01257">
    <property type="entry name" value="2Fe-2S_thioredx"/>
    <property type="match status" value="1"/>
</dbReference>
<keyword evidence="4" id="KW-0408">Iron</keyword>
<keyword evidence="2" id="KW-0004">4Fe-4S</keyword>
<evidence type="ECO:0000256" key="2">
    <source>
        <dbReference type="ARBA" id="ARBA00022485"/>
    </source>
</evidence>
<comment type="similarity">
    <text evidence="1">Belongs to the complex I 51 kDa subunit family.</text>
</comment>
<dbReference type="SUPFAM" id="SSF142984">
    <property type="entry name" value="Nqo1 middle domain-like"/>
    <property type="match status" value="1"/>
</dbReference>
<comment type="caution">
    <text evidence="7">The sequence shown here is derived from an EMBL/GenBank/DDBJ whole genome shotgun (WGS) entry which is preliminary data.</text>
</comment>
<dbReference type="InterPro" id="IPR028261">
    <property type="entry name" value="DPD_II"/>
</dbReference>
<accession>A0A8J8B4G8</accession>
<protein>
    <submittedName>
        <fullName evidence="7">NADH-quinone oxidoreductase subunit NuoF</fullName>
    </submittedName>
</protein>
<dbReference type="PANTHER" id="PTHR43578">
    <property type="entry name" value="NADH-QUINONE OXIDOREDUCTASE SUBUNIT F"/>
    <property type="match status" value="1"/>
</dbReference>
<evidence type="ECO:0000256" key="1">
    <source>
        <dbReference type="ARBA" id="ARBA00007523"/>
    </source>
</evidence>
<organism evidence="7 8">
    <name type="scientific">Sinanaerobacter chloroacetimidivorans</name>
    <dbReference type="NCBI Taxonomy" id="2818044"/>
    <lineage>
        <taxon>Bacteria</taxon>
        <taxon>Bacillati</taxon>
        <taxon>Bacillota</taxon>
        <taxon>Clostridia</taxon>
        <taxon>Peptostreptococcales</taxon>
        <taxon>Anaerovoracaceae</taxon>
        <taxon>Sinanaerobacter</taxon>
    </lineage>
</organism>
<dbReference type="InterPro" id="IPR019575">
    <property type="entry name" value="Nuop51_4Fe4S-bd"/>
</dbReference>
<keyword evidence="3" id="KW-0479">Metal-binding</keyword>
<dbReference type="Gene3D" id="6.10.250.1450">
    <property type="match status" value="1"/>
</dbReference>
<dbReference type="InterPro" id="IPR036249">
    <property type="entry name" value="Thioredoxin-like_sf"/>
</dbReference>
<dbReference type="InterPro" id="IPR023753">
    <property type="entry name" value="FAD/NAD-binding_dom"/>
</dbReference>
<dbReference type="Pfam" id="PF01512">
    <property type="entry name" value="Complex1_51K"/>
    <property type="match status" value="1"/>
</dbReference>
<evidence type="ECO:0000259" key="6">
    <source>
        <dbReference type="SMART" id="SM00928"/>
    </source>
</evidence>
<evidence type="ECO:0000256" key="5">
    <source>
        <dbReference type="ARBA" id="ARBA00023014"/>
    </source>
</evidence>
<dbReference type="Pfam" id="PF10589">
    <property type="entry name" value="NADH_4Fe-4S"/>
    <property type="match status" value="1"/>
</dbReference>
<dbReference type="Gene3D" id="3.40.30.10">
    <property type="entry name" value="Glutaredoxin"/>
    <property type="match status" value="1"/>
</dbReference>
<dbReference type="Proteomes" id="UP000675664">
    <property type="component" value="Unassembled WGS sequence"/>
</dbReference>
<dbReference type="SUPFAM" id="SSF52833">
    <property type="entry name" value="Thioredoxin-like"/>
    <property type="match status" value="1"/>
</dbReference>
<dbReference type="SUPFAM" id="SSF142019">
    <property type="entry name" value="Nqo1 FMN-binding domain-like"/>
    <property type="match status" value="1"/>
</dbReference>
<dbReference type="EMBL" id="JAGSND010000012">
    <property type="protein sequence ID" value="MBR0599335.1"/>
    <property type="molecule type" value="Genomic_DNA"/>
</dbReference>
<dbReference type="PRINTS" id="PR00419">
    <property type="entry name" value="ADXRDTASE"/>
</dbReference>
<proteinExistence type="inferred from homology"/>
<dbReference type="NCBIfam" id="NF010120">
    <property type="entry name" value="PRK13596.1"/>
    <property type="match status" value="1"/>
</dbReference>
<reference evidence="7" key="2">
    <citation type="submission" date="2021-04" db="EMBL/GenBank/DDBJ databases">
        <authorList>
            <person name="Liu J."/>
        </authorList>
    </citation>
    <scope>NUCLEOTIDE SEQUENCE</scope>
    <source>
        <strain evidence="7">BAD-6</strain>
    </source>
</reference>
<evidence type="ECO:0000256" key="3">
    <source>
        <dbReference type="ARBA" id="ARBA00022723"/>
    </source>
</evidence>
<dbReference type="GO" id="GO:0051539">
    <property type="term" value="F:4 iron, 4 sulfur cluster binding"/>
    <property type="evidence" value="ECO:0007669"/>
    <property type="project" value="UniProtKB-KW"/>
</dbReference>
<dbReference type="InterPro" id="IPR036188">
    <property type="entry name" value="FAD/NAD-bd_sf"/>
</dbReference>
<dbReference type="InterPro" id="IPR037225">
    <property type="entry name" value="Nuo51_FMN-bd_sf"/>
</dbReference>
<dbReference type="AlphaFoldDB" id="A0A8J8B4G8"/>
<name>A0A8J8B4G8_9FIRM</name>
<dbReference type="SUPFAM" id="SSF51971">
    <property type="entry name" value="Nucleotide-binding domain"/>
    <property type="match status" value="2"/>
</dbReference>
<dbReference type="CDD" id="cd02980">
    <property type="entry name" value="TRX_Fd_family"/>
    <property type="match status" value="1"/>
</dbReference>
<dbReference type="InterPro" id="IPR011538">
    <property type="entry name" value="Nuo51_FMN-bd"/>
</dbReference>
<evidence type="ECO:0000313" key="8">
    <source>
        <dbReference type="Proteomes" id="UP000675664"/>
    </source>
</evidence>
<dbReference type="InterPro" id="IPR037207">
    <property type="entry name" value="Nuop51_4Fe4S-bd_sf"/>
</dbReference>
<dbReference type="Pfam" id="PF07992">
    <property type="entry name" value="Pyr_redox_2"/>
    <property type="match status" value="1"/>
</dbReference>
<keyword evidence="5" id="KW-0411">Iron-sulfur</keyword>
<dbReference type="FunFam" id="3.40.50.11540:FF:000001">
    <property type="entry name" value="NADH dehydrogenase [ubiquinone] flavoprotein 1, mitochondrial"/>
    <property type="match status" value="1"/>
</dbReference>
<dbReference type="GO" id="GO:0016491">
    <property type="term" value="F:oxidoreductase activity"/>
    <property type="evidence" value="ECO:0007669"/>
    <property type="project" value="InterPro"/>
</dbReference>
<dbReference type="FunFam" id="1.20.1440.230:FF:000001">
    <property type="entry name" value="Mitochondrial NADH dehydrogenase flavoprotein 1"/>
    <property type="match status" value="1"/>
</dbReference>
<dbReference type="Gene3D" id="1.20.1440.230">
    <property type="entry name" value="NADH-ubiquinone oxidoreductase 51kDa subunit, iron-sulphur binding domain"/>
    <property type="match status" value="1"/>
</dbReference>
<dbReference type="SUPFAM" id="SSF140490">
    <property type="entry name" value="Nqo1C-terminal domain-like"/>
    <property type="match status" value="1"/>
</dbReference>
<dbReference type="PANTHER" id="PTHR43578:SF3">
    <property type="entry name" value="NADH-QUINONE OXIDOREDUCTASE SUBUNIT F"/>
    <property type="match status" value="1"/>
</dbReference>
<sequence>MNNKISTIQDLDLIKKEFENKTAQYRYRLLLCSGSGCVSSGCKEVRESLLKELEKEGMLSSVELSLTGCIGICDVGPRMSVLPEGVFYCKLKPEDMKKIVKTHLLGGQIVEECCYSDRSTGQKVPYMQDIDFFKGQSKVVLRDCGMIDYRSMEEYIFHDGYYSLAKVLNEFSSEQVIDEIKKSGLRGRGGGGFPTGVKWQLAAKSKGDQKYVICNADEGDPGAFMDRSLLEGNPHLVLEGMTIAGYAMGANKGYVYIRAEYPLALEGLEYAIKEARDRNLLGKNIFGSGFDFDIEIRIGAGAFVCGEETALMCSVEGKRGEPRQKPPFPAESGLFGKPTVINNVETLGNVPIIIRKGSDWFSELGTEKSKGTKVFALAGDIHNTGLIEVPMGLTLGEIIYDIGGGIPKGKKFKVAQTGGPSGGCLTKAHLNTPVDYDSLVELGAIMGSGGLICMDEDTCMVDVARYFMEFVQEESCGKCVACRLGTKRMLEILERITTGRGREGDVELLEEIGKVVKDTALCGLGQTAANPVLSTIKYFRDEYDEHIRQKYCRAGVCSELFLSPCENACPANVNVPGYISLVAVGRVKDAYNLIRQENPFPSVCGRVCTHPCESKCRRGQLDEPLAIADLKRYAADEAMKHHDPFTDLVFPKKFKSVGIVGAGPSGLTCAYYLGRLGYDVTVYEAQPVAGGVLLFGIPEYRLPKEVLKREIDAIKQVGIHILTDIEIGKDLTFDELREKHDAVYISTGTQFTRKIGVEGEQLPGVYHGLDFLKDVNLGRFSSLNGVIAVIGGGNTAIDAARVAVRIGADEVHVLYRRKMEDMPADKREVADAMEEGVIIHELVEPVEFLGTDMVKQVKCVRMELSGFDKDGRKNPVRIQGSEFLLDVDYVIPAVSQYSDLPFIRKDEVEVTKMGTFVVEEDTLMTSMPGVFAGGDVVRGSDVVIRAIADGKKAAGAMDLYLGGGGQLNKGEPIELPDLIDESELVEHERFKMEYIDMDSRKHSFEEVARGFHRLNAIAEAMRCLRCDRRQ</sequence>
<dbReference type="SMART" id="SM00928">
    <property type="entry name" value="NADH_4Fe-4S"/>
    <property type="match status" value="1"/>
</dbReference>
<reference evidence="7" key="1">
    <citation type="submission" date="2021-04" db="EMBL/GenBank/DDBJ databases">
        <title>Sinoanaerobacter chloroacetimidivorans sp. nov., an obligate anaerobic bacterium isolated from anaerobic sludge.</title>
        <authorList>
            <person name="Bao Y."/>
        </authorList>
    </citation>
    <scope>NUCLEOTIDE SEQUENCE</scope>
    <source>
        <strain evidence="7">BAD-6</strain>
    </source>
</reference>